<keyword evidence="2" id="KW-0812">Transmembrane</keyword>
<dbReference type="EMBL" id="CAJB01000180">
    <property type="protein sequence ID" value="CCH78170.1"/>
    <property type="molecule type" value="Genomic_DNA"/>
</dbReference>
<protein>
    <submittedName>
        <fullName evidence="3">Low temperature requirement A</fullName>
    </submittedName>
</protein>
<dbReference type="AlphaFoldDB" id="A0A077M1X2"/>
<keyword evidence="4" id="KW-1185">Reference proteome</keyword>
<proteinExistence type="predicted"/>
<dbReference type="PANTHER" id="PTHR36840:SF1">
    <property type="entry name" value="BLL5714 PROTEIN"/>
    <property type="match status" value="1"/>
</dbReference>
<evidence type="ECO:0000256" key="1">
    <source>
        <dbReference type="SAM" id="MobiDB-lite"/>
    </source>
</evidence>
<feature type="transmembrane region" description="Helical" evidence="2">
    <location>
        <begin position="93"/>
        <end position="114"/>
    </location>
</feature>
<comment type="caution">
    <text evidence="3">The sequence shown here is derived from an EMBL/GenBank/DDBJ whole genome shotgun (WGS) entry which is preliminary data.</text>
</comment>
<feature type="transmembrane region" description="Helical" evidence="2">
    <location>
        <begin position="381"/>
        <end position="399"/>
    </location>
</feature>
<sequence>MTDTTDHLSGRHGLRRMRGRSPGEAHRVASPLELFYDLTFAIAFGVTGTQTAHLLAEGHWGPALLGFVFAMFAIVWAWIGYTWFASAFDTDDWLFRLLTMTQMLGVLVLAVGLPSVFHSIDEGGRLANGVVIIGYVVMRVSQVSLWLRASRSVSLPLRAGCLTYAVGVGIVQLGWIAFYVLHPHGPAVAVGWLVLVVAEVTVPVVGERRGGGTPWHPHHIAERYGSLALIALGECLIGTIGTLSAIIEKGWTLDVALVGLAGTGLAFCLWWVYFSAPNGELLARRRDRSFRFGYGHAPLFAAIAGIGAGLDVCADWLDGRAEHITPAQVVLCVAVPVFVFTTVVLGLYRLLLGPHPSQAILSAAVLAILAVAVLLAHSGVSLPVCLLVVTAAPLLLVLADEIIGARWRADRFAALAD</sequence>
<gene>
    <name evidence="3" type="ORF">BN12_2600001</name>
</gene>
<dbReference type="InterPro" id="IPR010640">
    <property type="entry name" value="Low_temperature_requirement_A"/>
</dbReference>
<feature type="transmembrane region" description="Helical" evidence="2">
    <location>
        <begin position="187"/>
        <end position="206"/>
    </location>
</feature>
<name>A0A077M1X2_9MICO</name>
<evidence type="ECO:0000313" key="4">
    <source>
        <dbReference type="Proteomes" id="UP000035721"/>
    </source>
</evidence>
<feature type="transmembrane region" description="Helical" evidence="2">
    <location>
        <begin position="359"/>
        <end position="375"/>
    </location>
</feature>
<dbReference type="PANTHER" id="PTHR36840">
    <property type="entry name" value="BLL5714 PROTEIN"/>
    <property type="match status" value="1"/>
</dbReference>
<feature type="transmembrane region" description="Helical" evidence="2">
    <location>
        <begin position="62"/>
        <end position="81"/>
    </location>
</feature>
<keyword evidence="2" id="KW-0472">Membrane</keyword>
<feature type="compositionally biased region" description="Basic residues" evidence="1">
    <location>
        <begin position="10"/>
        <end position="19"/>
    </location>
</feature>
<organism evidence="3 4">
    <name type="scientific">Nostocoides japonicum T1-X7</name>
    <dbReference type="NCBI Taxonomy" id="1194083"/>
    <lineage>
        <taxon>Bacteria</taxon>
        <taxon>Bacillati</taxon>
        <taxon>Actinomycetota</taxon>
        <taxon>Actinomycetes</taxon>
        <taxon>Micrococcales</taxon>
        <taxon>Intrasporangiaceae</taxon>
        <taxon>Nostocoides</taxon>
    </lineage>
</organism>
<feature type="region of interest" description="Disordered" evidence="1">
    <location>
        <begin position="1"/>
        <end position="24"/>
    </location>
</feature>
<evidence type="ECO:0000313" key="3">
    <source>
        <dbReference type="EMBL" id="CCH78170.1"/>
    </source>
</evidence>
<dbReference type="Pfam" id="PF06772">
    <property type="entry name" value="LtrA"/>
    <property type="match status" value="1"/>
</dbReference>
<feature type="transmembrane region" description="Helical" evidence="2">
    <location>
        <begin position="297"/>
        <end position="317"/>
    </location>
</feature>
<dbReference type="RefSeq" id="WP_048555131.1">
    <property type="nucleotide sequence ID" value="NZ_HF570958.1"/>
</dbReference>
<dbReference type="STRING" id="1194083.BN12_2600001"/>
<accession>A0A077M1X2</accession>
<keyword evidence="2" id="KW-1133">Transmembrane helix</keyword>
<feature type="transmembrane region" description="Helical" evidence="2">
    <location>
        <begin position="159"/>
        <end position="181"/>
    </location>
</feature>
<feature type="transmembrane region" description="Helical" evidence="2">
    <location>
        <begin position="253"/>
        <end position="276"/>
    </location>
</feature>
<evidence type="ECO:0000256" key="2">
    <source>
        <dbReference type="SAM" id="Phobius"/>
    </source>
</evidence>
<feature type="transmembrane region" description="Helical" evidence="2">
    <location>
        <begin position="227"/>
        <end position="247"/>
    </location>
</feature>
<dbReference type="Proteomes" id="UP000035721">
    <property type="component" value="Unassembled WGS sequence"/>
</dbReference>
<feature type="transmembrane region" description="Helical" evidence="2">
    <location>
        <begin position="126"/>
        <end position="147"/>
    </location>
</feature>
<feature type="transmembrane region" description="Helical" evidence="2">
    <location>
        <begin position="323"/>
        <end position="347"/>
    </location>
</feature>
<reference evidence="3 4" key="1">
    <citation type="journal article" date="2013" name="ISME J.">
        <title>A metabolic model for members of the genus Tetrasphaera involved in enhanced biological phosphorus removal.</title>
        <authorList>
            <person name="Kristiansen R."/>
            <person name="Nguyen H.T.T."/>
            <person name="Saunders A.M."/>
            <person name="Nielsen J.L."/>
            <person name="Wimmer R."/>
            <person name="Le V.Q."/>
            <person name="McIlroy S.J."/>
            <person name="Petrovski S."/>
            <person name="Seviour R.J."/>
            <person name="Calteau A."/>
            <person name="Nielsen K.L."/>
            <person name="Nielsen P.H."/>
        </authorList>
    </citation>
    <scope>NUCLEOTIDE SEQUENCE [LARGE SCALE GENOMIC DNA]</scope>
    <source>
        <strain evidence="3 4">T1-X7</strain>
    </source>
</reference>